<dbReference type="Pfam" id="PF02954">
    <property type="entry name" value="HTH_8"/>
    <property type="match status" value="1"/>
</dbReference>
<feature type="region of interest" description="Disordered" evidence="9">
    <location>
        <begin position="539"/>
        <end position="581"/>
    </location>
</feature>
<dbReference type="Pfam" id="PF00158">
    <property type="entry name" value="Sigma54_activat"/>
    <property type="match status" value="1"/>
</dbReference>
<evidence type="ECO:0000256" key="7">
    <source>
        <dbReference type="ARBA" id="ARBA00023163"/>
    </source>
</evidence>
<dbReference type="SUPFAM" id="SSF52540">
    <property type="entry name" value="P-loop containing nucleoside triphosphate hydrolases"/>
    <property type="match status" value="1"/>
</dbReference>
<dbReference type="PROSITE" id="PS50045">
    <property type="entry name" value="SIGMA54_INTERACT_4"/>
    <property type="match status" value="1"/>
</dbReference>
<evidence type="ECO:0000256" key="8">
    <source>
        <dbReference type="SAM" id="Coils"/>
    </source>
</evidence>
<keyword evidence="6" id="KW-0010">Activator</keyword>
<dbReference type="SMART" id="SM00382">
    <property type="entry name" value="AAA"/>
    <property type="match status" value="1"/>
</dbReference>
<dbReference type="GO" id="GO:0005524">
    <property type="term" value="F:ATP binding"/>
    <property type="evidence" value="ECO:0007669"/>
    <property type="project" value="UniProtKB-KW"/>
</dbReference>
<dbReference type="EMBL" id="JALPRX010000029">
    <property type="protein sequence ID" value="MCK8784367.1"/>
    <property type="molecule type" value="Genomic_DNA"/>
</dbReference>
<evidence type="ECO:0000256" key="9">
    <source>
        <dbReference type="SAM" id="MobiDB-lite"/>
    </source>
</evidence>
<dbReference type="InterPro" id="IPR025943">
    <property type="entry name" value="Sigma_54_int_dom_ATP-bd_2"/>
</dbReference>
<sequence>MDASADTETAAAARLMLLVSEMASARDRGRAMQLCVEAARHVAGAEHCRLYAFDGTNTHLLPVAALPPAKVSEAPIPLYPGGAPDMADPRTWCAFSGSIAVVPDAQHAGTWDCSRIQARDLLECGRTHGLLACPLRGNDETTVGVLEVSGLHDAAGRELGAEAMRGRATLLHAFSYQAAVILANRALLARNEELRARLDRLNRDLREENERLRRERLSAAAAPGGLITGSAHMDAVLDLIGKVADSAVPVLIQGETGTGKEVVARLVHATSNRRAAPFVAQNCAALPAELLESELFGHRRGAFTGAHADKPGLFELADGGTLFLDEIGDMPIGLQAKLLRVLQDGEVRAVGATKPRKLDVRIVAATNAELHGAIAEGRFREDLYYRLSVFPLLLPPLREREGDVSLLAASFAADFAQRHGKDVRGIAPEAERCLTLHRWPGNVRELRNVMERAVILCPDGGEILPDHLPPALAAPRAAAAPPPAGQADADAGELRQRMARTEVQQIQRALRETGGNVTHAARALGLSRRTLHEKLARHGLDRHGLERAAPERPGIEGPGGERLGGAARGPAHPARPAPGSG</sequence>
<dbReference type="InterPro" id="IPR027417">
    <property type="entry name" value="P-loop_NTPase"/>
</dbReference>
<name>A0A9X1Y926_9PROT</name>
<feature type="compositionally biased region" description="Basic and acidic residues" evidence="9">
    <location>
        <begin position="539"/>
        <end position="554"/>
    </location>
</feature>
<feature type="compositionally biased region" description="Gly residues" evidence="9">
    <location>
        <begin position="556"/>
        <end position="567"/>
    </location>
</feature>
<evidence type="ECO:0000313" key="12">
    <source>
        <dbReference type="Proteomes" id="UP001139516"/>
    </source>
</evidence>
<dbReference type="Proteomes" id="UP001139516">
    <property type="component" value="Unassembled WGS sequence"/>
</dbReference>
<dbReference type="InterPro" id="IPR025662">
    <property type="entry name" value="Sigma_54_int_dom_ATP-bd_1"/>
</dbReference>
<dbReference type="AlphaFoldDB" id="A0A9X1Y926"/>
<dbReference type="FunFam" id="3.40.50.300:FF:000006">
    <property type="entry name" value="DNA-binding transcriptional regulator NtrC"/>
    <property type="match status" value="1"/>
</dbReference>
<proteinExistence type="predicted"/>
<organism evidence="11 12">
    <name type="scientific">Roseomonas acroporae</name>
    <dbReference type="NCBI Taxonomy" id="2937791"/>
    <lineage>
        <taxon>Bacteria</taxon>
        <taxon>Pseudomonadati</taxon>
        <taxon>Pseudomonadota</taxon>
        <taxon>Alphaproteobacteria</taxon>
        <taxon>Acetobacterales</taxon>
        <taxon>Roseomonadaceae</taxon>
        <taxon>Roseomonas</taxon>
    </lineage>
</organism>
<evidence type="ECO:0000256" key="1">
    <source>
        <dbReference type="ARBA" id="ARBA00022741"/>
    </source>
</evidence>
<dbReference type="Gene3D" id="1.10.10.60">
    <property type="entry name" value="Homeodomain-like"/>
    <property type="match status" value="1"/>
</dbReference>
<dbReference type="InterPro" id="IPR029016">
    <property type="entry name" value="GAF-like_dom_sf"/>
</dbReference>
<keyword evidence="5" id="KW-0238">DNA-binding</keyword>
<keyword evidence="7" id="KW-0804">Transcription</keyword>
<dbReference type="SUPFAM" id="SSF46689">
    <property type="entry name" value="Homeodomain-like"/>
    <property type="match status" value="1"/>
</dbReference>
<dbReference type="Pfam" id="PF01590">
    <property type="entry name" value="GAF"/>
    <property type="match status" value="1"/>
</dbReference>
<keyword evidence="1" id="KW-0547">Nucleotide-binding</keyword>
<dbReference type="PROSITE" id="PS00676">
    <property type="entry name" value="SIGMA54_INTERACT_2"/>
    <property type="match status" value="1"/>
</dbReference>
<dbReference type="Gene3D" id="3.30.450.40">
    <property type="match status" value="1"/>
</dbReference>
<dbReference type="PROSITE" id="PS00675">
    <property type="entry name" value="SIGMA54_INTERACT_1"/>
    <property type="match status" value="1"/>
</dbReference>
<feature type="compositionally biased region" description="Low complexity" evidence="9">
    <location>
        <begin position="568"/>
        <end position="581"/>
    </location>
</feature>
<feature type="coiled-coil region" evidence="8">
    <location>
        <begin position="184"/>
        <end position="222"/>
    </location>
</feature>
<gene>
    <name evidence="11" type="ORF">M0638_08250</name>
</gene>
<dbReference type="InterPro" id="IPR003593">
    <property type="entry name" value="AAA+_ATPase"/>
</dbReference>
<comment type="caution">
    <text evidence="11">The sequence shown here is derived from an EMBL/GenBank/DDBJ whole genome shotgun (WGS) entry which is preliminary data.</text>
</comment>
<dbReference type="PRINTS" id="PR01590">
    <property type="entry name" value="HTHFIS"/>
</dbReference>
<dbReference type="InterPro" id="IPR002197">
    <property type="entry name" value="HTH_Fis"/>
</dbReference>
<dbReference type="InterPro" id="IPR025944">
    <property type="entry name" value="Sigma_54_int_dom_CS"/>
</dbReference>
<dbReference type="InterPro" id="IPR058031">
    <property type="entry name" value="AAA_lid_NorR"/>
</dbReference>
<evidence type="ECO:0000256" key="5">
    <source>
        <dbReference type="ARBA" id="ARBA00023125"/>
    </source>
</evidence>
<dbReference type="CDD" id="cd00009">
    <property type="entry name" value="AAA"/>
    <property type="match status" value="1"/>
</dbReference>
<keyword evidence="3" id="KW-0902">Two-component regulatory system</keyword>
<dbReference type="Pfam" id="PF25601">
    <property type="entry name" value="AAA_lid_14"/>
    <property type="match status" value="1"/>
</dbReference>
<dbReference type="PANTHER" id="PTHR32071">
    <property type="entry name" value="TRANSCRIPTIONAL REGULATORY PROTEIN"/>
    <property type="match status" value="1"/>
</dbReference>
<keyword evidence="8" id="KW-0175">Coiled coil</keyword>
<protein>
    <submittedName>
        <fullName evidence="11">Sigma 54-interacting transcriptional regulator</fullName>
    </submittedName>
</protein>
<keyword evidence="12" id="KW-1185">Reference proteome</keyword>
<evidence type="ECO:0000256" key="2">
    <source>
        <dbReference type="ARBA" id="ARBA00022840"/>
    </source>
</evidence>
<dbReference type="InterPro" id="IPR003018">
    <property type="entry name" value="GAF"/>
</dbReference>
<accession>A0A9X1Y926</accession>
<evidence type="ECO:0000256" key="4">
    <source>
        <dbReference type="ARBA" id="ARBA00023015"/>
    </source>
</evidence>
<feature type="domain" description="Sigma-54 factor interaction" evidence="10">
    <location>
        <begin position="226"/>
        <end position="455"/>
    </location>
</feature>
<keyword evidence="2" id="KW-0067">ATP-binding</keyword>
<evidence type="ECO:0000313" key="11">
    <source>
        <dbReference type="EMBL" id="MCK8784367.1"/>
    </source>
</evidence>
<dbReference type="GO" id="GO:0006355">
    <property type="term" value="P:regulation of DNA-templated transcription"/>
    <property type="evidence" value="ECO:0007669"/>
    <property type="project" value="InterPro"/>
</dbReference>
<keyword evidence="4" id="KW-0805">Transcription regulation</keyword>
<dbReference type="PROSITE" id="PS00688">
    <property type="entry name" value="SIGMA54_INTERACT_3"/>
    <property type="match status" value="1"/>
</dbReference>
<evidence type="ECO:0000256" key="3">
    <source>
        <dbReference type="ARBA" id="ARBA00023012"/>
    </source>
</evidence>
<dbReference type="RefSeq" id="WP_248666491.1">
    <property type="nucleotide sequence ID" value="NZ_JALPRX010000029.1"/>
</dbReference>
<dbReference type="GO" id="GO:0000160">
    <property type="term" value="P:phosphorelay signal transduction system"/>
    <property type="evidence" value="ECO:0007669"/>
    <property type="project" value="UniProtKB-KW"/>
</dbReference>
<evidence type="ECO:0000259" key="10">
    <source>
        <dbReference type="PROSITE" id="PS50045"/>
    </source>
</evidence>
<dbReference type="Gene3D" id="3.40.50.300">
    <property type="entry name" value="P-loop containing nucleotide triphosphate hydrolases"/>
    <property type="match status" value="1"/>
</dbReference>
<dbReference type="Gene3D" id="1.10.8.60">
    <property type="match status" value="1"/>
</dbReference>
<evidence type="ECO:0000256" key="6">
    <source>
        <dbReference type="ARBA" id="ARBA00023159"/>
    </source>
</evidence>
<dbReference type="SUPFAM" id="SSF55781">
    <property type="entry name" value="GAF domain-like"/>
    <property type="match status" value="1"/>
</dbReference>
<dbReference type="InterPro" id="IPR009057">
    <property type="entry name" value="Homeodomain-like_sf"/>
</dbReference>
<dbReference type="GO" id="GO:0043565">
    <property type="term" value="F:sequence-specific DNA binding"/>
    <property type="evidence" value="ECO:0007669"/>
    <property type="project" value="InterPro"/>
</dbReference>
<dbReference type="InterPro" id="IPR002078">
    <property type="entry name" value="Sigma_54_int"/>
</dbReference>
<dbReference type="SMART" id="SM00065">
    <property type="entry name" value="GAF"/>
    <property type="match status" value="1"/>
</dbReference>
<reference evidence="11" key="1">
    <citation type="submission" date="2022-04" db="EMBL/GenBank/DDBJ databases">
        <title>Roseomonas acroporae sp. nov., isolated from coral Acropora digitifera.</title>
        <authorList>
            <person name="Sun H."/>
        </authorList>
    </citation>
    <scope>NUCLEOTIDE SEQUENCE</scope>
    <source>
        <strain evidence="11">NAR14</strain>
    </source>
</reference>